<dbReference type="Proteomes" id="UP000572984">
    <property type="component" value="Unassembled WGS sequence"/>
</dbReference>
<evidence type="ECO:0000313" key="1">
    <source>
        <dbReference type="EMBL" id="MBA1157750.1"/>
    </source>
</evidence>
<proteinExistence type="predicted"/>
<name>A0A838BQW3_9HYPH</name>
<organism evidence="1 2">
    <name type="scientific">Microvirga mediterraneensis</name>
    <dbReference type="NCBI Taxonomy" id="2754695"/>
    <lineage>
        <taxon>Bacteria</taxon>
        <taxon>Pseudomonadati</taxon>
        <taxon>Pseudomonadota</taxon>
        <taxon>Alphaproteobacteria</taxon>
        <taxon>Hyphomicrobiales</taxon>
        <taxon>Methylobacteriaceae</taxon>
        <taxon>Microvirga</taxon>
    </lineage>
</organism>
<dbReference type="EMBL" id="JACDXJ010000001">
    <property type="protein sequence ID" value="MBA1157750.1"/>
    <property type="molecule type" value="Genomic_DNA"/>
</dbReference>
<sequence>MARRVLFGANSAGRVGIYVSKPGVDAYTAPESQLLFSDQRRHFMILQSGSIQLTGSLTNPGSGVRVNFTQRPGQKPFVLCGDFNPRPSTTPVRAVVDSTGFTAFPAADWQGQYPAAGKFVQYFAFLKSE</sequence>
<keyword evidence="2" id="KW-1185">Reference proteome</keyword>
<reference evidence="1 2" key="1">
    <citation type="submission" date="2020-07" db="EMBL/GenBank/DDBJ databases">
        <title>Draft genome and description of Microvirga mediterraneensis Marseille-Q2068 sp. nov.</title>
        <authorList>
            <person name="Boxberger M."/>
        </authorList>
    </citation>
    <scope>NUCLEOTIDE SEQUENCE [LARGE SCALE GENOMIC DNA]</scope>
    <source>
        <strain evidence="1 2">Marseille-Q2068</strain>
    </source>
</reference>
<protein>
    <submittedName>
        <fullName evidence="1">Uncharacterized protein</fullName>
    </submittedName>
</protein>
<accession>A0A838BQW3</accession>
<comment type="caution">
    <text evidence="1">The sequence shown here is derived from an EMBL/GenBank/DDBJ whole genome shotgun (WGS) entry which is preliminary data.</text>
</comment>
<dbReference type="AlphaFoldDB" id="A0A838BQW3"/>
<dbReference type="RefSeq" id="WP_181053201.1">
    <property type="nucleotide sequence ID" value="NZ_JACDXJ010000001.1"/>
</dbReference>
<gene>
    <name evidence="1" type="ORF">H0S73_16690</name>
</gene>
<evidence type="ECO:0000313" key="2">
    <source>
        <dbReference type="Proteomes" id="UP000572984"/>
    </source>
</evidence>